<feature type="transmembrane region" description="Helical" evidence="5">
    <location>
        <begin position="44"/>
        <end position="67"/>
    </location>
</feature>
<dbReference type="RefSeq" id="WP_129891610.1">
    <property type="nucleotide sequence ID" value="NZ_CP035758.1"/>
</dbReference>
<dbReference type="Proteomes" id="UP000290365">
    <property type="component" value="Chromosome"/>
</dbReference>
<dbReference type="KEGG" id="kbs:EPA93_33080"/>
<accession>A0A4P6JZK2</accession>
<dbReference type="EMBL" id="CP035758">
    <property type="protein sequence ID" value="QBD80546.1"/>
    <property type="molecule type" value="Genomic_DNA"/>
</dbReference>
<keyword evidence="4 5" id="KW-0472">Membrane</keyword>
<dbReference type="GO" id="GO:0030416">
    <property type="term" value="P:methylamine metabolic process"/>
    <property type="evidence" value="ECO:0007669"/>
    <property type="project" value="InterPro"/>
</dbReference>
<dbReference type="AlphaFoldDB" id="A0A4P6JZK2"/>
<evidence type="ECO:0000256" key="1">
    <source>
        <dbReference type="ARBA" id="ARBA00004141"/>
    </source>
</evidence>
<keyword evidence="2 5" id="KW-0812">Transmembrane</keyword>
<evidence type="ECO:0000256" key="4">
    <source>
        <dbReference type="ARBA" id="ARBA00023136"/>
    </source>
</evidence>
<evidence type="ECO:0000313" key="8">
    <source>
        <dbReference type="Proteomes" id="UP000290365"/>
    </source>
</evidence>
<protein>
    <recommendedName>
        <fullName evidence="6">Methylamine utilisation protein MauE domain-containing protein</fullName>
    </recommendedName>
</protein>
<reference evidence="7 8" key="1">
    <citation type="submission" date="2019-01" db="EMBL/GenBank/DDBJ databases">
        <title>Ktedonosporobacter rubrisoli SCAWS-G2.</title>
        <authorList>
            <person name="Huang Y."/>
            <person name="Yan B."/>
        </authorList>
    </citation>
    <scope>NUCLEOTIDE SEQUENCE [LARGE SCALE GENOMIC DNA]</scope>
    <source>
        <strain evidence="7 8">SCAWS-G2</strain>
    </source>
</reference>
<evidence type="ECO:0000256" key="2">
    <source>
        <dbReference type="ARBA" id="ARBA00022692"/>
    </source>
</evidence>
<evidence type="ECO:0000259" key="6">
    <source>
        <dbReference type="Pfam" id="PF07291"/>
    </source>
</evidence>
<organism evidence="7 8">
    <name type="scientific">Ktedonosporobacter rubrisoli</name>
    <dbReference type="NCBI Taxonomy" id="2509675"/>
    <lineage>
        <taxon>Bacteria</taxon>
        <taxon>Bacillati</taxon>
        <taxon>Chloroflexota</taxon>
        <taxon>Ktedonobacteria</taxon>
        <taxon>Ktedonobacterales</taxon>
        <taxon>Ktedonosporobacteraceae</taxon>
        <taxon>Ktedonosporobacter</taxon>
    </lineage>
</organism>
<comment type="subcellular location">
    <subcellularLocation>
        <location evidence="1">Membrane</location>
        <topology evidence="1">Multi-pass membrane protein</topology>
    </subcellularLocation>
</comment>
<sequence>MASYVLAFCRMAVGLLFLISFLGKMREPAKFRQTITDFRILPVGLSQMAAFLFLGAELVTVLCMLLGDVLLLPGFLLASLLLLVFSGALAIVLMRGQRTACNCFGNNTKPIELTDLFRNAGLLLCAAGGCGIQSWLNQTLQPLGWLQWLPVTLRATIFVLLWTQLGDLLQLFRQI</sequence>
<feature type="transmembrane region" description="Helical" evidence="5">
    <location>
        <begin position="73"/>
        <end position="95"/>
    </location>
</feature>
<dbReference type="Pfam" id="PF07291">
    <property type="entry name" value="MauE"/>
    <property type="match status" value="1"/>
</dbReference>
<dbReference type="UniPathway" id="UPA00895"/>
<keyword evidence="3 5" id="KW-1133">Transmembrane helix</keyword>
<feature type="domain" description="Methylamine utilisation protein MauE" evidence="6">
    <location>
        <begin position="3"/>
        <end position="129"/>
    </location>
</feature>
<dbReference type="InterPro" id="IPR009908">
    <property type="entry name" value="Methylamine_util_MauE"/>
</dbReference>
<proteinExistence type="predicted"/>
<feature type="transmembrane region" description="Helical" evidence="5">
    <location>
        <begin position="6"/>
        <end position="23"/>
    </location>
</feature>
<evidence type="ECO:0000256" key="5">
    <source>
        <dbReference type="SAM" id="Phobius"/>
    </source>
</evidence>
<name>A0A4P6JZK2_KTERU</name>
<gene>
    <name evidence="7" type="ORF">EPA93_33080</name>
</gene>
<evidence type="ECO:0000256" key="3">
    <source>
        <dbReference type="ARBA" id="ARBA00022989"/>
    </source>
</evidence>
<dbReference type="GO" id="GO:0016020">
    <property type="term" value="C:membrane"/>
    <property type="evidence" value="ECO:0007669"/>
    <property type="project" value="UniProtKB-SubCell"/>
</dbReference>
<evidence type="ECO:0000313" key="7">
    <source>
        <dbReference type="EMBL" id="QBD80546.1"/>
    </source>
</evidence>
<keyword evidence="8" id="KW-1185">Reference proteome</keyword>